<dbReference type="InterPro" id="IPR008767">
    <property type="entry name" value="Phage_SPP1_head-tail_adaptor"/>
</dbReference>
<dbReference type="Proteomes" id="UP000193006">
    <property type="component" value="Chromosome"/>
</dbReference>
<evidence type="ECO:0000313" key="1">
    <source>
        <dbReference type="EMBL" id="ARK32133.1"/>
    </source>
</evidence>
<dbReference type="AlphaFoldDB" id="A0A1X9MIL5"/>
<protein>
    <recommendedName>
        <fullName evidence="3">Phage head-tail joining protein</fullName>
    </recommendedName>
</protein>
<dbReference type="EMBL" id="CP020814">
    <property type="protein sequence ID" value="ARK32133.1"/>
    <property type="molecule type" value="Genomic_DNA"/>
</dbReference>
<sequence length="105" mass="12128">MATPWSDVVYLISLVEGQDNEGFPSIVESEPKQVFANKKSVRSQEYYMAKQAGVELSLMFEVRSIDYNGEEQLIYNELSHDVERTYEKGEFIEVVCKRRSDDHGN</sequence>
<reference evidence="1 2" key="1">
    <citation type="submission" date="2017-04" db="EMBL/GenBank/DDBJ databases">
        <title>Bacillus krulwichiae AM31D Genome sequencing and assembly.</title>
        <authorList>
            <person name="Krulwich T.A."/>
            <person name="Anastor L."/>
            <person name="Ehrlich R."/>
            <person name="Ehrlich G.D."/>
            <person name="Janto B."/>
        </authorList>
    </citation>
    <scope>NUCLEOTIDE SEQUENCE [LARGE SCALE GENOMIC DNA]</scope>
    <source>
        <strain evidence="1 2">AM31D</strain>
    </source>
</reference>
<gene>
    <name evidence="1" type="ORF">BkAM31D_21065</name>
</gene>
<dbReference type="KEGG" id="bkw:BkAM31D_21065"/>
<organism evidence="1 2">
    <name type="scientific">Halalkalibacter krulwichiae</name>
    <dbReference type="NCBI Taxonomy" id="199441"/>
    <lineage>
        <taxon>Bacteria</taxon>
        <taxon>Bacillati</taxon>
        <taxon>Bacillota</taxon>
        <taxon>Bacilli</taxon>
        <taxon>Bacillales</taxon>
        <taxon>Bacillaceae</taxon>
        <taxon>Halalkalibacter</taxon>
    </lineage>
</organism>
<keyword evidence="2" id="KW-1185">Reference proteome</keyword>
<evidence type="ECO:0008006" key="3">
    <source>
        <dbReference type="Google" id="ProtNLM"/>
    </source>
</evidence>
<dbReference type="STRING" id="199441.BkAM31D_21065"/>
<proteinExistence type="predicted"/>
<dbReference type="RefSeq" id="WP_066160387.1">
    <property type="nucleotide sequence ID" value="NZ_CP020814.1"/>
</dbReference>
<accession>A0A1X9MIL5</accession>
<dbReference type="NCBIfam" id="TIGR01563">
    <property type="entry name" value="gp16_SPP1"/>
    <property type="match status" value="1"/>
</dbReference>
<name>A0A1X9MIL5_9BACI</name>
<evidence type="ECO:0000313" key="2">
    <source>
        <dbReference type="Proteomes" id="UP000193006"/>
    </source>
</evidence>